<protein>
    <submittedName>
        <fullName evidence="7">Dicarboxylate/amino acid:cation symporter</fullName>
    </submittedName>
</protein>
<name>A0A7H0H408_9ACTN</name>
<dbReference type="PANTHER" id="PTHR42865:SF8">
    <property type="entry name" value="SERINE_THREONINE TRANSPORTER SSTT"/>
    <property type="match status" value="1"/>
</dbReference>
<dbReference type="PANTHER" id="PTHR42865">
    <property type="entry name" value="PROTON/GLUTAMATE-ASPARTATE SYMPORTER"/>
    <property type="match status" value="1"/>
</dbReference>
<keyword evidence="3 6" id="KW-0812">Transmembrane</keyword>
<dbReference type="Pfam" id="PF00375">
    <property type="entry name" value="SDF"/>
    <property type="match status" value="1"/>
</dbReference>
<dbReference type="InterPro" id="IPR036458">
    <property type="entry name" value="Na:dicarbo_symporter_sf"/>
</dbReference>
<feature type="transmembrane region" description="Helical" evidence="6">
    <location>
        <begin position="12"/>
        <end position="34"/>
    </location>
</feature>
<evidence type="ECO:0000256" key="4">
    <source>
        <dbReference type="ARBA" id="ARBA00022989"/>
    </source>
</evidence>
<dbReference type="EMBL" id="CP060789">
    <property type="protein sequence ID" value="QNP55274.1"/>
    <property type="molecule type" value="Genomic_DNA"/>
</dbReference>
<reference evidence="7 8" key="1">
    <citation type="submission" date="2020-08" db="EMBL/GenBank/DDBJ databases">
        <title>Genome sequence of Tessaracoccus defluvii JCM 17540T.</title>
        <authorList>
            <person name="Hyun D.-W."/>
            <person name="Bae J.-W."/>
        </authorList>
    </citation>
    <scope>NUCLEOTIDE SEQUENCE [LARGE SCALE GENOMIC DNA]</scope>
    <source>
        <strain evidence="7 8">JCM 17540</strain>
    </source>
</reference>
<feature type="transmembrane region" description="Helical" evidence="6">
    <location>
        <begin position="78"/>
        <end position="100"/>
    </location>
</feature>
<evidence type="ECO:0000313" key="7">
    <source>
        <dbReference type="EMBL" id="QNP55274.1"/>
    </source>
</evidence>
<dbReference type="GO" id="GO:0005886">
    <property type="term" value="C:plasma membrane"/>
    <property type="evidence" value="ECO:0007669"/>
    <property type="project" value="TreeGrafter"/>
</dbReference>
<organism evidence="7 8">
    <name type="scientific">Tessaracoccus defluvii</name>
    <dbReference type="NCBI Taxonomy" id="1285901"/>
    <lineage>
        <taxon>Bacteria</taxon>
        <taxon>Bacillati</taxon>
        <taxon>Actinomycetota</taxon>
        <taxon>Actinomycetes</taxon>
        <taxon>Propionibacteriales</taxon>
        <taxon>Propionibacteriaceae</taxon>
        <taxon>Tessaracoccus</taxon>
    </lineage>
</organism>
<evidence type="ECO:0000256" key="3">
    <source>
        <dbReference type="ARBA" id="ARBA00022692"/>
    </source>
</evidence>
<dbReference type="GO" id="GO:0005295">
    <property type="term" value="F:neutral L-amino acid:sodium symporter activity"/>
    <property type="evidence" value="ECO:0007669"/>
    <property type="project" value="TreeGrafter"/>
</dbReference>
<dbReference type="AlphaFoldDB" id="A0A7H0H408"/>
<dbReference type="InterPro" id="IPR001991">
    <property type="entry name" value="Na-dicarboxylate_symporter"/>
</dbReference>
<dbReference type="RefSeq" id="WP_187720410.1">
    <property type="nucleotide sequence ID" value="NZ_BAABBL010000014.1"/>
</dbReference>
<feature type="transmembrane region" description="Helical" evidence="6">
    <location>
        <begin position="278"/>
        <end position="305"/>
    </location>
</feature>
<evidence type="ECO:0000256" key="5">
    <source>
        <dbReference type="ARBA" id="ARBA00023136"/>
    </source>
</evidence>
<dbReference type="SUPFAM" id="SSF118215">
    <property type="entry name" value="Proton glutamate symport protein"/>
    <property type="match status" value="1"/>
</dbReference>
<keyword evidence="5 6" id="KW-0472">Membrane</keyword>
<gene>
    <name evidence="7" type="ORF">H9L22_13685</name>
</gene>
<evidence type="ECO:0000256" key="2">
    <source>
        <dbReference type="ARBA" id="ARBA00022448"/>
    </source>
</evidence>
<feature type="transmembrane region" description="Helical" evidence="6">
    <location>
        <begin position="317"/>
        <end position="350"/>
    </location>
</feature>
<keyword evidence="8" id="KW-1185">Reference proteome</keyword>
<evidence type="ECO:0000313" key="8">
    <source>
        <dbReference type="Proteomes" id="UP000516117"/>
    </source>
</evidence>
<dbReference type="Proteomes" id="UP000516117">
    <property type="component" value="Chromosome"/>
</dbReference>
<feature type="transmembrane region" description="Helical" evidence="6">
    <location>
        <begin position="171"/>
        <end position="195"/>
    </location>
</feature>
<dbReference type="Gene3D" id="1.10.3860.10">
    <property type="entry name" value="Sodium:dicarboxylate symporter"/>
    <property type="match status" value="1"/>
</dbReference>
<keyword evidence="4 6" id="KW-1133">Transmembrane helix</keyword>
<feature type="transmembrane region" description="Helical" evidence="6">
    <location>
        <begin position="40"/>
        <end position="66"/>
    </location>
</feature>
<comment type="subcellular location">
    <subcellularLocation>
        <location evidence="1">Membrane</location>
        <topology evidence="1">Multi-pass membrane protein</topology>
    </subcellularLocation>
</comment>
<evidence type="ECO:0000256" key="1">
    <source>
        <dbReference type="ARBA" id="ARBA00004141"/>
    </source>
</evidence>
<dbReference type="KEGG" id="tdf:H9L22_13685"/>
<sequence>MHEQSPPKPKLSLGLLPQIAIAIALGVLCGFVFPDPLTRIFITFNGLFGQFLGFAIPLIIVGLIAPAIADLGRGAGKWLGITAAIAYGSTLIAGLMGYGASMLVLPRVLPAGGAPSLTNPDEALLEPYFSLAIPPLFGVTTAVVLAFVVGIGLTALTGQSLLNGFRELRSLVNWVIAKIIIPLLPLYIFGIFLNMTQGGQVATVITTFLGVVVFVFILTWVMLFLQFCVAGAVSHRNPIRMLGTMLPAYATALGTSSSAATIPVTLRQAVKMGVSQPVASFTVPLCATIHLAGSMIKITCFALAVMMLTGRDVSPGLMIGFICMLGIMMVAAPGVPGGAIMTAAGLLASMLGFTEPEVGLMIATYIAIDSFGTATNVTGDGAIAAIMDKLIGRSKGYDELEEEAEAAAVA</sequence>
<evidence type="ECO:0000256" key="6">
    <source>
        <dbReference type="SAM" id="Phobius"/>
    </source>
</evidence>
<feature type="transmembrane region" description="Helical" evidence="6">
    <location>
        <begin position="246"/>
        <end position="266"/>
    </location>
</feature>
<feature type="transmembrane region" description="Helical" evidence="6">
    <location>
        <begin position="201"/>
        <end position="225"/>
    </location>
</feature>
<proteinExistence type="predicted"/>
<feature type="transmembrane region" description="Helical" evidence="6">
    <location>
        <begin position="136"/>
        <end position="159"/>
    </location>
</feature>
<accession>A0A7H0H408</accession>
<keyword evidence="2" id="KW-0813">Transport</keyword>
<dbReference type="GO" id="GO:0032329">
    <property type="term" value="P:serine transport"/>
    <property type="evidence" value="ECO:0007669"/>
    <property type="project" value="TreeGrafter"/>
</dbReference>